<feature type="non-terminal residue" evidence="3">
    <location>
        <position position="1"/>
    </location>
</feature>
<dbReference type="GO" id="GO:0005524">
    <property type="term" value="F:ATP binding"/>
    <property type="evidence" value="ECO:0007669"/>
    <property type="project" value="InterPro"/>
</dbReference>
<evidence type="ECO:0000259" key="2">
    <source>
        <dbReference type="PROSITE" id="PS51199"/>
    </source>
</evidence>
<accession>A0A0F8XB79</accession>
<evidence type="ECO:0000256" key="1">
    <source>
        <dbReference type="SAM" id="MobiDB-lite"/>
    </source>
</evidence>
<sequence>ARRVQSVVDAAVMAHGEEPRDLLDSLLTNLTSLQVLERRGVSITDGSSMERYEDYAKRKPKDNGVEGIPTGLSFFDAEYRLGWLPGELIGIVGRIFIGKTWLLLHFSLTAWLSGRRILLLSPEMPTEEAESRYDALYLGRNGVTIDATDLYRGFVPTDAMKVLAKRAAERQDWITLDSVEGKPFSIGEIPRLIRQYKPDLLAIDGMPLIGGSSKGQIWEVVKEVSYGLKSLAVANKIAIIITTQASRGAANPSRPPALHEIGYGDAFGQACDRILALSRKGRDPKSMTVTIQKFRKGQPKHGGIHLFFDPSRGRIWEHDNRDDSAGTGSTGDSGGDEHGGDGNDDLMSIP</sequence>
<evidence type="ECO:0000313" key="3">
    <source>
        <dbReference type="EMBL" id="KKK66068.1"/>
    </source>
</evidence>
<feature type="compositionally biased region" description="Basic and acidic residues" evidence="1">
    <location>
        <begin position="315"/>
        <end position="324"/>
    </location>
</feature>
<dbReference type="GO" id="GO:0006260">
    <property type="term" value="P:DNA replication"/>
    <property type="evidence" value="ECO:0007669"/>
    <property type="project" value="InterPro"/>
</dbReference>
<organism evidence="3">
    <name type="scientific">marine sediment metagenome</name>
    <dbReference type="NCBI Taxonomy" id="412755"/>
    <lineage>
        <taxon>unclassified sequences</taxon>
        <taxon>metagenomes</taxon>
        <taxon>ecological metagenomes</taxon>
    </lineage>
</organism>
<proteinExistence type="predicted"/>
<feature type="domain" description="SF4 helicase" evidence="2">
    <location>
        <begin position="61"/>
        <end position="322"/>
    </location>
</feature>
<protein>
    <recommendedName>
        <fullName evidence="2">SF4 helicase domain-containing protein</fullName>
    </recommendedName>
</protein>
<dbReference type="InterPro" id="IPR007694">
    <property type="entry name" value="DNA_helicase_DnaB-like_C"/>
</dbReference>
<dbReference type="GO" id="GO:0003678">
    <property type="term" value="F:DNA helicase activity"/>
    <property type="evidence" value="ECO:0007669"/>
    <property type="project" value="InterPro"/>
</dbReference>
<dbReference type="Pfam" id="PF03796">
    <property type="entry name" value="DnaB_C"/>
    <property type="match status" value="1"/>
</dbReference>
<gene>
    <name evidence="3" type="ORF">LCGC14_2967800</name>
</gene>
<dbReference type="EMBL" id="LAZR01060256">
    <property type="protein sequence ID" value="KKK66068.1"/>
    <property type="molecule type" value="Genomic_DNA"/>
</dbReference>
<dbReference type="PROSITE" id="PS51199">
    <property type="entry name" value="SF4_HELICASE"/>
    <property type="match status" value="1"/>
</dbReference>
<name>A0A0F8XB79_9ZZZZ</name>
<dbReference type="AlphaFoldDB" id="A0A0F8XB79"/>
<dbReference type="SUPFAM" id="SSF52540">
    <property type="entry name" value="P-loop containing nucleoside triphosphate hydrolases"/>
    <property type="match status" value="1"/>
</dbReference>
<reference evidence="3" key="1">
    <citation type="journal article" date="2015" name="Nature">
        <title>Complex archaea that bridge the gap between prokaryotes and eukaryotes.</title>
        <authorList>
            <person name="Spang A."/>
            <person name="Saw J.H."/>
            <person name="Jorgensen S.L."/>
            <person name="Zaremba-Niedzwiedzka K."/>
            <person name="Martijn J."/>
            <person name="Lind A.E."/>
            <person name="van Eijk R."/>
            <person name="Schleper C."/>
            <person name="Guy L."/>
            <person name="Ettema T.J."/>
        </authorList>
    </citation>
    <scope>NUCLEOTIDE SEQUENCE</scope>
</reference>
<comment type="caution">
    <text evidence="3">The sequence shown here is derived from an EMBL/GenBank/DDBJ whole genome shotgun (WGS) entry which is preliminary data.</text>
</comment>
<feature type="region of interest" description="Disordered" evidence="1">
    <location>
        <begin position="315"/>
        <end position="350"/>
    </location>
</feature>
<dbReference type="InterPro" id="IPR027417">
    <property type="entry name" value="P-loop_NTPase"/>
</dbReference>
<dbReference type="Gene3D" id="3.40.50.300">
    <property type="entry name" value="P-loop containing nucleotide triphosphate hydrolases"/>
    <property type="match status" value="1"/>
</dbReference>